<evidence type="ECO:0000256" key="4">
    <source>
        <dbReference type="ARBA" id="ARBA00023136"/>
    </source>
</evidence>
<reference evidence="9" key="1">
    <citation type="submission" date="2016-10" db="EMBL/GenBank/DDBJ databases">
        <authorList>
            <person name="Varghese N."/>
            <person name="Submissions S."/>
        </authorList>
    </citation>
    <scope>NUCLEOTIDE SEQUENCE [LARGE SCALE GENOMIC DNA]</scope>
    <source>
        <strain evidence="9">DSM 19110</strain>
    </source>
</reference>
<dbReference type="InterPro" id="IPR033985">
    <property type="entry name" value="SusD-like_N"/>
</dbReference>
<proteinExistence type="inferred from homology"/>
<feature type="domain" description="RagB/SusD" evidence="6">
    <location>
        <begin position="340"/>
        <end position="460"/>
    </location>
</feature>
<keyword evidence="3" id="KW-0732">Signal</keyword>
<keyword evidence="4" id="KW-0472">Membrane</keyword>
<keyword evidence="5" id="KW-0998">Cell outer membrane</keyword>
<dbReference type="SUPFAM" id="SSF48452">
    <property type="entry name" value="TPR-like"/>
    <property type="match status" value="1"/>
</dbReference>
<dbReference type="AlphaFoldDB" id="A0A1G9L8B3"/>
<comment type="similarity">
    <text evidence="2">Belongs to the SusD family.</text>
</comment>
<evidence type="ECO:0000259" key="7">
    <source>
        <dbReference type="Pfam" id="PF14322"/>
    </source>
</evidence>
<accession>A0A1G9L8B3</accession>
<dbReference type="EMBL" id="FNGY01000001">
    <property type="protein sequence ID" value="SDL57795.1"/>
    <property type="molecule type" value="Genomic_DNA"/>
</dbReference>
<dbReference type="GO" id="GO:0009279">
    <property type="term" value="C:cell outer membrane"/>
    <property type="evidence" value="ECO:0007669"/>
    <property type="project" value="UniProtKB-SubCell"/>
</dbReference>
<feature type="domain" description="SusD-like N-terminal" evidence="7">
    <location>
        <begin position="26"/>
        <end position="231"/>
    </location>
</feature>
<dbReference type="Pfam" id="PF14322">
    <property type="entry name" value="SusD-like_3"/>
    <property type="match status" value="1"/>
</dbReference>
<dbReference type="InterPro" id="IPR012944">
    <property type="entry name" value="SusD_RagB_dom"/>
</dbReference>
<dbReference type="OrthoDB" id="653598at2"/>
<evidence type="ECO:0000256" key="2">
    <source>
        <dbReference type="ARBA" id="ARBA00006275"/>
    </source>
</evidence>
<dbReference type="Proteomes" id="UP000183200">
    <property type="component" value="Unassembled WGS sequence"/>
</dbReference>
<protein>
    <submittedName>
        <fullName evidence="8">SusD family protein</fullName>
    </submittedName>
</protein>
<gene>
    <name evidence="8" type="ORF">SAMN05421820_101798</name>
</gene>
<dbReference type="RefSeq" id="WP_074604790.1">
    <property type="nucleotide sequence ID" value="NZ_FNGY01000001.1"/>
</dbReference>
<keyword evidence="9" id="KW-1185">Reference proteome</keyword>
<evidence type="ECO:0000256" key="1">
    <source>
        <dbReference type="ARBA" id="ARBA00004442"/>
    </source>
</evidence>
<sequence length="461" mass="52637">MNIFKKLNIISLLILVPLFLNMGCEKFLDEKSNQKLAVPKTLEDFQALLDNTLNINQSGPSEGEISSDDYYLSDADWDNLGYGTDKNIYNWGDKIILSDKPECGWTSGYRTIYYCNTILEGLKKIDPGTGQSQQFNDVKGQAFYNRANAFFDMAIVWCKAYDEQSSSTDLGLPLHLTSDFNVKLKRANLKQTYQQIVDDLKIAIGLLPNNPISKWRSSRAASYGLLARVYLSMRDYENAYLNADSCLQIHKTLMDYSTLNSTSNTPIALNNVEVIFNRNMQSTDPISVLTAKISDDLYKSYADDDLRKIIFYRLRPDGAFRFKGSYRQGSSLFSGVSTNEVYLIRAECLARNGRIEEGMADLNYLLVNRWKKQNGRTTFIDLKTDSQAEALNSILEHRRKELVMRGLRWMDIKRLNKEGANISLKRTINGQTYRLPANDHRFVLPIPEDVIRLSGMQQNPL</sequence>
<dbReference type="Gene3D" id="1.25.40.390">
    <property type="match status" value="1"/>
</dbReference>
<dbReference type="InterPro" id="IPR011990">
    <property type="entry name" value="TPR-like_helical_dom_sf"/>
</dbReference>
<organism evidence="8 9">
    <name type="scientific">Pedobacter steynii</name>
    <dbReference type="NCBI Taxonomy" id="430522"/>
    <lineage>
        <taxon>Bacteria</taxon>
        <taxon>Pseudomonadati</taxon>
        <taxon>Bacteroidota</taxon>
        <taxon>Sphingobacteriia</taxon>
        <taxon>Sphingobacteriales</taxon>
        <taxon>Sphingobacteriaceae</taxon>
        <taxon>Pedobacter</taxon>
    </lineage>
</organism>
<evidence type="ECO:0000313" key="9">
    <source>
        <dbReference type="Proteomes" id="UP000183200"/>
    </source>
</evidence>
<evidence type="ECO:0000313" key="8">
    <source>
        <dbReference type="EMBL" id="SDL57795.1"/>
    </source>
</evidence>
<evidence type="ECO:0000256" key="5">
    <source>
        <dbReference type="ARBA" id="ARBA00023237"/>
    </source>
</evidence>
<dbReference type="Pfam" id="PF07980">
    <property type="entry name" value="SusD_RagB"/>
    <property type="match status" value="1"/>
</dbReference>
<evidence type="ECO:0000256" key="3">
    <source>
        <dbReference type="ARBA" id="ARBA00022729"/>
    </source>
</evidence>
<evidence type="ECO:0000259" key="6">
    <source>
        <dbReference type="Pfam" id="PF07980"/>
    </source>
</evidence>
<name>A0A1G9L8B3_9SPHI</name>
<comment type="subcellular location">
    <subcellularLocation>
        <location evidence="1">Cell outer membrane</location>
    </subcellularLocation>
</comment>